<dbReference type="Pfam" id="PF00226">
    <property type="entry name" value="DnaJ"/>
    <property type="match status" value="1"/>
</dbReference>
<protein>
    <recommendedName>
        <fullName evidence="8">J domain-containing protein</fullName>
    </recommendedName>
</protein>
<sequence>MRLPRFVLFAALLLVTLCSFASASNWDKDDHEIFELQSALTTSIGKGTTFYSLLDIPISASSSEIKRAYRRKSLEWHPDKNSGVKGAQQRFERLGLVYKILRDERKDRYDHFLRSGFPKWRRDGYFYERYRPGLGSVMVGIVLVSMLVEVGVSRLTSGQERAKVERLKMSARAVAWGPRYQALLAGLLFPAKPAVGGSKVTETERKVRVPITGFPLPAFPSSTAIQGGTVDWDVQENLARTALSAATSSDGAPIVDCLVQGEDVLLLDRFSGDWVRLDENDARPSGMLQTWPVRLVGAIVNKVTGKGEDVFNEEEEVEVEQEKETKVQKNKKGKKKTK</sequence>
<evidence type="ECO:0000256" key="3">
    <source>
        <dbReference type="ARBA" id="ARBA00022989"/>
    </source>
</evidence>
<feature type="compositionally biased region" description="Basic residues" evidence="6">
    <location>
        <begin position="328"/>
        <end position="338"/>
    </location>
</feature>
<keyword evidence="4" id="KW-0472">Membrane</keyword>
<dbReference type="OrthoDB" id="413400at2759"/>
<dbReference type="PROSITE" id="PS50076">
    <property type="entry name" value="DNAJ_2"/>
    <property type="match status" value="1"/>
</dbReference>
<evidence type="ECO:0000313" key="10">
    <source>
        <dbReference type="Proteomes" id="UP000019377"/>
    </source>
</evidence>
<dbReference type="InterPro" id="IPR001623">
    <property type="entry name" value="DnaJ_domain"/>
</dbReference>
<evidence type="ECO:0000256" key="5">
    <source>
        <dbReference type="ARBA" id="ARBA00037847"/>
    </source>
</evidence>
<feature type="signal peptide" evidence="7">
    <location>
        <begin position="1"/>
        <end position="23"/>
    </location>
</feature>
<feature type="chain" id="PRO_5004734530" description="J domain-containing protein" evidence="7">
    <location>
        <begin position="24"/>
        <end position="338"/>
    </location>
</feature>
<accession>V5GVL5</accession>
<feature type="region of interest" description="Disordered" evidence="6">
    <location>
        <begin position="312"/>
        <end position="338"/>
    </location>
</feature>
<keyword evidence="1" id="KW-0812">Transmembrane</keyword>
<organism evidence="9 10">
    <name type="scientific">Kalmanozyma brasiliensis (strain GHG001)</name>
    <name type="common">Yeast</name>
    <name type="synonym">Pseudozyma brasiliensis</name>
    <dbReference type="NCBI Taxonomy" id="1365824"/>
    <lineage>
        <taxon>Eukaryota</taxon>
        <taxon>Fungi</taxon>
        <taxon>Dikarya</taxon>
        <taxon>Basidiomycota</taxon>
        <taxon>Ustilaginomycotina</taxon>
        <taxon>Ustilaginomycetes</taxon>
        <taxon>Ustilaginales</taxon>
        <taxon>Ustilaginaceae</taxon>
        <taxon>Kalmanozyma</taxon>
    </lineage>
</organism>
<dbReference type="RefSeq" id="XP_016294931.1">
    <property type="nucleotide sequence ID" value="XM_016435930.1"/>
</dbReference>
<feature type="domain" description="J" evidence="8">
    <location>
        <begin position="49"/>
        <end position="113"/>
    </location>
</feature>
<evidence type="ECO:0000256" key="2">
    <source>
        <dbReference type="ARBA" id="ARBA00022729"/>
    </source>
</evidence>
<dbReference type="SMART" id="SM00271">
    <property type="entry name" value="DnaJ"/>
    <property type="match status" value="1"/>
</dbReference>
<dbReference type="CDD" id="cd06257">
    <property type="entry name" value="DnaJ"/>
    <property type="match status" value="1"/>
</dbReference>
<dbReference type="eggNOG" id="KOG0724">
    <property type="taxonomic scope" value="Eukaryota"/>
</dbReference>
<evidence type="ECO:0000256" key="1">
    <source>
        <dbReference type="ARBA" id="ARBA00022692"/>
    </source>
</evidence>
<dbReference type="EMBL" id="KI545851">
    <property type="protein sequence ID" value="EST09942.1"/>
    <property type="molecule type" value="Genomic_DNA"/>
</dbReference>
<dbReference type="PANTHER" id="PTHR44653">
    <property type="entry name" value="DNAJ HOMOLOG SUBFAMILY C MEMBER 1"/>
    <property type="match status" value="1"/>
</dbReference>
<keyword evidence="2 7" id="KW-0732">Signal</keyword>
<dbReference type="Proteomes" id="UP000019377">
    <property type="component" value="Unassembled WGS sequence"/>
</dbReference>
<evidence type="ECO:0000256" key="6">
    <source>
        <dbReference type="SAM" id="MobiDB-lite"/>
    </source>
</evidence>
<dbReference type="STRING" id="1365824.V5GVL5"/>
<evidence type="ECO:0000259" key="8">
    <source>
        <dbReference type="PROSITE" id="PS50076"/>
    </source>
</evidence>
<dbReference type="AlphaFoldDB" id="V5GVL5"/>
<dbReference type="SUPFAM" id="SSF46565">
    <property type="entry name" value="Chaperone J-domain"/>
    <property type="match status" value="1"/>
</dbReference>
<dbReference type="GO" id="GO:0012505">
    <property type="term" value="C:endomembrane system"/>
    <property type="evidence" value="ECO:0007669"/>
    <property type="project" value="UniProtKB-SubCell"/>
</dbReference>
<proteinExistence type="predicted"/>
<comment type="subcellular location">
    <subcellularLocation>
        <location evidence="5">Endomembrane system</location>
        <topology evidence="5">Single-pass membrane protein</topology>
    </subcellularLocation>
</comment>
<evidence type="ECO:0000256" key="7">
    <source>
        <dbReference type="SAM" id="SignalP"/>
    </source>
</evidence>
<dbReference type="GeneID" id="27418559"/>
<dbReference type="InterPro" id="IPR036869">
    <property type="entry name" value="J_dom_sf"/>
</dbReference>
<dbReference type="OMA" id="FYERYRP"/>
<dbReference type="InterPro" id="IPR052606">
    <property type="entry name" value="DnaJ_domain_protein"/>
</dbReference>
<reference evidence="10" key="1">
    <citation type="journal article" date="2013" name="Genome Announc.">
        <title>Draft genome sequence of Pseudozyma brasiliensis sp. nov. strain GHG001, a high producer of endo-1,4-xylanase isolated from an insect pest of sugarcane.</title>
        <authorList>
            <person name="Oliveira J.V.D.C."/>
            <person name="dos Santos R.A.C."/>
            <person name="Borges T.A."/>
            <person name="Riano-Pachon D.M."/>
            <person name="Goldman G.H."/>
        </authorList>
    </citation>
    <scope>NUCLEOTIDE SEQUENCE [LARGE SCALE GENOMIC DNA]</scope>
    <source>
        <strain evidence="10">GHG001</strain>
    </source>
</reference>
<name>V5GVL5_KALBG</name>
<dbReference type="HOGENOM" id="CLU_037236_0_0_1"/>
<evidence type="ECO:0000313" key="9">
    <source>
        <dbReference type="EMBL" id="EST09942.1"/>
    </source>
</evidence>
<dbReference type="PRINTS" id="PR00625">
    <property type="entry name" value="JDOMAIN"/>
</dbReference>
<keyword evidence="10" id="KW-1185">Reference proteome</keyword>
<gene>
    <name evidence="9" type="ORF">PSEUBRA_SCAF1g00368</name>
</gene>
<dbReference type="Gene3D" id="1.10.287.110">
    <property type="entry name" value="DnaJ domain"/>
    <property type="match status" value="1"/>
</dbReference>
<dbReference type="PANTHER" id="PTHR44653:SF2">
    <property type="entry name" value="DNAJ HOMOLOG SUBFAMILY C MEMBER 1"/>
    <property type="match status" value="1"/>
</dbReference>
<keyword evidence="3" id="KW-1133">Transmembrane helix</keyword>
<evidence type="ECO:0000256" key="4">
    <source>
        <dbReference type="ARBA" id="ARBA00023136"/>
    </source>
</evidence>